<keyword evidence="1" id="KW-1133">Transmembrane helix</keyword>
<keyword evidence="1" id="KW-0812">Transmembrane</keyword>
<evidence type="ECO:0000256" key="1">
    <source>
        <dbReference type="SAM" id="Phobius"/>
    </source>
</evidence>
<gene>
    <name evidence="2" type="ORF">H3N35_23270</name>
</gene>
<sequence length="151" mass="17251">MKIFPRILALYAGDYKRQSHGDIFFWLLLFTAILIFALVYIARLDFQDVYAAKGQVIRVKHQQKDIRVEIPPSRASQIQAGNRVIVIDNQHHSVTSVISTLAAEETERGPYLAAYVSCSDCLLVFSQEVQLHIITRQSSVLDMFTNSFFKE</sequence>
<dbReference type="RefSeq" id="WP_274051256.1">
    <property type="nucleotide sequence ID" value="NZ_CP059693.1"/>
</dbReference>
<dbReference type="EMBL" id="CP059693">
    <property type="protein sequence ID" value="WDE11124.1"/>
    <property type="molecule type" value="Genomic_DNA"/>
</dbReference>
<evidence type="ECO:0000313" key="2">
    <source>
        <dbReference type="EMBL" id="WDE11124.1"/>
    </source>
</evidence>
<evidence type="ECO:0000313" key="3">
    <source>
        <dbReference type="Proteomes" id="UP001215231"/>
    </source>
</evidence>
<dbReference type="Proteomes" id="UP001215231">
    <property type="component" value="Chromosome"/>
</dbReference>
<reference evidence="2 3" key="1">
    <citation type="journal article" date="2022" name="Mar. Drugs">
        <title>Bioassay-Guided Fractionation Leads to the Detection of Cholic Acid Generated by the Rare Thalassomonas sp.</title>
        <authorList>
            <person name="Pheiffer F."/>
            <person name="Schneider Y.K."/>
            <person name="Hansen E.H."/>
            <person name="Andersen J.H."/>
            <person name="Isaksson J."/>
            <person name="Busche T."/>
            <person name="R C."/>
            <person name="Kalinowski J."/>
            <person name="Zyl L.V."/>
            <person name="Trindade M."/>
        </authorList>
    </citation>
    <scope>NUCLEOTIDE SEQUENCE [LARGE SCALE GENOMIC DNA]</scope>
    <source>
        <strain evidence="2 3">A5K-61T</strain>
    </source>
</reference>
<protein>
    <submittedName>
        <fullName evidence="2">Uncharacterized protein</fullName>
    </submittedName>
</protein>
<keyword evidence="1" id="KW-0472">Membrane</keyword>
<organism evidence="2 3">
    <name type="scientific">Thalassomonas haliotis</name>
    <dbReference type="NCBI Taxonomy" id="485448"/>
    <lineage>
        <taxon>Bacteria</taxon>
        <taxon>Pseudomonadati</taxon>
        <taxon>Pseudomonadota</taxon>
        <taxon>Gammaproteobacteria</taxon>
        <taxon>Alteromonadales</taxon>
        <taxon>Colwelliaceae</taxon>
        <taxon>Thalassomonas</taxon>
    </lineage>
</organism>
<feature type="transmembrane region" description="Helical" evidence="1">
    <location>
        <begin position="23"/>
        <end position="42"/>
    </location>
</feature>
<name>A0ABY7VDD0_9GAMM</name>
<accession>A0ABY7VDD0</accession>
<keyword evidence="3" id="KW-1185">Reference proteome</keyword>
<proteinExistence type="predicted"/>